<gene>
    <name evidence="4" type="ORF">IAB70_00810</name>
</gene>
<reference evidence="4" key="1">
    <citation type="submission" date="2020-10" db="EMBL/GenBank/DDBJ databases">
        <authorList>
            <person name="Gilroy R."/>
        </authorList>
    </citation>
    <scope>NUCLEOTIDE SEQUENCE</scope>
    <source>
        <strain evidence="4">CHK195-15760</strain>
    </source>
</reference>
<dbReference type="EMBL" id="DVNH01000006">
    <property type="protein sequence ID" value="HIU51158.1"/>
    <property type="molecule type" value="Genomic_DNA"/>
</dbReference>
<dbReference type="GO" id="GO:0016020">
    <property type="term" value="C:membrane"/>
    <property type="evidence" value="ECO:0007669"/>
    <property type="project" value="TreeGrafter"/>
</dbReference>
<dbReference type="Gene3D" id="3.40.50.720">
    <property type="entry name" value="NAD(P)-binding Rossmann-like Domain"/>
    <property type="match status" value="1"/>
</dbReference>
<dbReference type="SUPFAM" id="SSF51735">
    <property type="entry name" value="NAD(P)-binding Rossmann-fold domains"/>
    <property type="match status" value="1"/>
</dbReference>
<dbReference type="PANTHER" id="PTHR44196:SF2">
    <property type="entry name" value="SHORT-CHAIN DEHYDROGENASE-RELATED"/>
    <property type="match status" value="1"/>
</dbReference>
<dbReference type="GO" id="GO:0016491">
    <property type="term" value="F:oxidoreductase activity"/>
    <property type="evidence" value="ECO:0007669"/>
    <property type="project" value="UniProtKB-KW"/>
</dbReference>
<keyword evidence="2" id="KW-0560">Oxidoreductase</keyword>
<dbReference type="PIRSF" id="PIRSF000126">
    <property type="entry name" value="11-beta-HSD1"/>
    <property type="match status" value="1"/>
</dbReference>
<proteinExistence type="inferred from homology"/>
<dbReference type="PRINTS" id="PR00080">
    <property type="entry name" value="SDRFAMILY"/>
</dbReference>
<dbReference type="Proteomes" id="UP000824093">
    <property type="component" value="Unassembled WGS sequence"/>
</dbReference>
<dbReference type="PANTHER" id="PTHR44196">
    <property type="entry name" value="DEHYDROGENASE/REDUCTASE SDR FAMILY MEMBER 7B"/>
    <property type="match status" value="1"/>
</dbReference>
<reference evidence="4" key="2">
    <citation type="journal article" date="2021" name="PeerJ">
        <title>Extensive microbial diversity within the chicken gut microbiome revealed by metagenomics and culture.</title>
        <authorList>
            <person name="Gilroy R."/>
            <person name="Ravi A."/>
            <person name="Getino M."/>
            <person name="Pursley I."/>
            <person name="Horton D.L."/>
            <person name="Alikhan N.F."/>
            <person name="Baker D."/>
            <person name="Gharbi K."/>
            <person name="Hall N."/>
            <person name="Watson M."/>
            <person name="Adriaenssens E.M."/>
            <person name="Foster-Nyarko E."/>
            <person name="Jarju S."/>
            <person name="Secka A."/>
            <person name="Antonio M."/>
            <person name="Oren A."/>
            <person name="Chaudhuri R.R."/>
            <person name="La Ragione R."/>
            <person name="Hildebrand F."/>
            <person name="Pallen M.J."/>
        </authorList>
    </citation>
    <scope>NUCLEOTIDE SEQUENCE</scope>
    <source>
        <strain evidence="4">CHK195-15760</strain>
    </source>
</reference>
<comment type="similarity">
    <text evidence="1 3">Belongs to the short-chain dehydrogenases/reductases (SDR) family.</text>
</comment>
<dbReference type="PRINTS" id="PR00081">
    <property type="entry name" value="GDHRDH"/>
</dbReference>
<comment type="caution">
    <text evidence="4">The sequence shown here is derived from an EMBL/GenBank/DDBJ whole genome shotgun (WGS) entry which is preliminary data.</text>
</comment>
<evidence type="ECO:0000256" key="2">
    <source>
        <dbReference type="ARBA" id="ARBA00023002"/>
    </source>
</evidence>
<evidence type="ECO:0000256" key="1">
    <source>
        <dbReference type="ARBA" id="ARBA00006484"/>
    </source>
</evidence>
<evidence type="ECO:0000256" key="3">
    <source>
        <dbReference type="RuleBase" id="RU000363"/>
    </source>
</evidence>
<dbReference type="AlphaFoldDB" id="A0A9D1S9A3"/>
<accession>A0A9D1S9A3</accession>
<dbReference type="Pfam" id="PF00106">
    <property type="entry name" value="adh_short"/>
    <property type="match status" value="1"/>
</dbReference>
<evidence type="ECO:0000313" key="5">
    <source>
        <dbReference type="Proteomes" id="UP000824093"/>
    </source>
</evidence>
<dbReference type="InterPro" id="IPR036291">
    <property type="entry name" value="NAD(P)-bd_dom_sf"/>
</dbReference>
<sequence length="250" mass="28120">MKALITGASSGIGRDIAKVLSKKGYELILVARDKEKLEKVESEIETKVRSILLDLSVEENCKKLYEEVKEENIDLLINNAGFGVYGKFTDTELEKEVNMIHTNIIAVHILLKLFLKDMKKRNHGQILNVASSAGFMPGPLMSAYYASKAYIIRISEGIREELKKEHSKVSLSVLCPGPVRTNFNKVAGVNFGLHSLSSNYVANYTVRKLEKRKFMIIPGLLMKIIHVGTKIFPNNIISKLSYKINYTKKS</sequence>
<evidence type="ECO:0000313" key="4">
    <source>
        <dbReference type="EMBL" id="HIU51158.1"/>
    </source>
</evidence>
<dbReference type="CDD" id="cd05233">
    <property type="entry name" value="SDR_c"/>
    <property type="match status" value="1"/>
</dbReference>
<dbReference type="InterPro" id="IPR002347">
    <property type="entry name" value="SDR_fam"/>
</dbReference>
<name>A0A9D1S9A3_9FIRM</name>
<organism evidence="4 5">
    <name type="scientific">Candidatus Merdicola faecigallinarum</name>
    <dbReference type="NCBI Taxonomy" id="2840862"/>
    <lineage>
        <taxon>Bacteria</taxon>
        <taxon>Bacillati</taxon>
        <taxon>Bacillota</taxon>
        <taxon>Clostridia</taxon>
        <taxon>Candidatus Merdicola</taxon>
    </lineage>
</organism>
<protein>
    <submittedName>
        <fullName evidence="4">SDR family oxidoreductase</fullName>
    </submittedName>
</protein>